<feature type="binding site" evidence="10">
    <location>
        <position position="342"/>
    </location>
    <ligand>
        <name>L-glutamate</name>
        <dbReference type="ChEBI" id="CHEBI:29985"/>
    </ligand>
</feature>
<keyword evidence="12" id="KW-0460">Magnesium</keyword>
<evidence type="ECO:0000259" key="16">
    <source>
        <dbReference type="PROSITE" id="PS51987"/>
    </source>
</evidence>
<evidence type="ECO:0000313" key="17">
    <source>
        <dbReference type="EMBL" id="QUH28629.1"/>
    </source>
</evidence>
<evidence type="ECO:0000256" key="2">
    <source>
        <dbReference type="ARBA" id="ARBA00012937"/>
    </source>
</evidence>
<feature type="domain" description="GS beta-grasp" evidence="15">
    <location>
        <begin position="15"/>
        <end position="98"/>
    </location>
</feature>
<evidence type="ECO:0000256" key="8">
    <source>
        <dbReference type="ARBA" id="ARBA00030668"/>
    </source>
</evidence>
<feature type="binding site" evidence="12">
    <location>
        <position position="134"/>
    </location>
    <ligand>
        <name>Mg(2+)</name>
        <dbReference type="ChEBI" id="CHEBI:18420"/>
        <label>1</label>
    </ligand>
</feature>
<sequence>MFKNLNELKNYCRENDIKVIDFKVIDLAGKWHHLTIPTTRFTKKTLEDGIGFDGSSYGFLTVEKSDMVFIPDLSSAFVDPFNEVPALTMIGNIYSIGDKIERFEGDPRYVAEKTEKYMTETGIADKTLYGPEFEFYILDHISYKTTPNHMEVYLDSEQADWNMGNKGTKNLGFKVGHHNGYHVDIPNDVSYNLRNKMVLTLEELGVPVKYHHTEVGGPGQLEIELSFSGLLEMADRTMLTKYVLKNEAIRNGKTVTFMPKPIFGEAGNGMHVHFQLFKDSKPIFYDENGYSGLSDTALYAIGGILKHSPALMAFTNPSTNSYKRLVPGYEAPVSICFATANRSSVIRIPGYAKKPDAKRFEFRPSDATCNPYIAYSALMMAMLDGIMNKIDPTEEGYGPYDINIFNLPEEEKAKIKGLPKSLEEAADELEKDYEFLLKGGVFTEGIIRDQLKRIRCDASKVNIMPNPIEFEMYFDL</sequence>
<evidence type="ECO:0000313" key="18">
    <source>
        <dbReference type="Proteomes" id="UP000677305"/>
    </source>
</evidence>
<organism evidence="17 18">
    <name type="scientific">Vallitalea guaymasensis</name>
    <dbReference type="NCBI Taxonomy" id="1185412"/>
    <lineage>
        <taxon>Bacteria</taxon>
        <taxon>Bacillati</taxon>
        <taxon>Bacillota</taxon>
        <taxon>Clostridia</taxon>
        <taxon>Lachnospirales</taxon>
        <taxon>Vallitaleaceae</taxon>
        <taxon>Vallitalea</taxon>
    </lineage>
</organism>
<dbReference type="InterPro" id="IPR036651">
    <property type="entry name" value="Gln_synt_N_sf"/>
</dbReference>
<keyword evidence="12" id="KW-0479">Metal-binding</keyword>
<dbReference type="Pfam" id="PF00120">
    <property type="entry name" value="Gln-synt_C"/>
    <property type="match status" value="1"/>
</dbReference>
<dbReference type="Pfam" id="PF03951">
    <property type="entry name" value="Gln-synt_N"/>
    <property type="match status" value="1"/>
</dbReference>
<dbReference type="InterPro" id="IPR027302">
    <property type="entry name" value="Gln_synth_N_conserv_site"/>
</dbReference>
<keyword evidence="5 11" id="KW-0547">Nucleotide-binding</keyword>
<feature type="domain" description="GS catalytic" evidence="16">
    <location>
        <begin position="107"/>
        <end position="476"/>
    </location>
</feature>
<evidence type="ECO:0000256" key="9">
    <source>
        <dbReference type="ARBA" id="ARBA00049436"/>
    </source>
</evidence>
<feature type="binding site" evidence="12">
    <location>
        <position position="132"/>
    </location>
    <ligand>
        <name>Mg(2+)</name>
        <dbReference type="ChEBI" id="CHEBI:18420"/>
        <label>1</label>
    </ligand>
</feature>
<dbReference type="PROSITE" id="PS51987">
    <property type="entry name" value="GS_CATALYTIC"/>
    <property type="match status" value="1"/>
</dbReference>
<dbReference type="InterPro" id="IPR014746">
    <property type="entry name" value="Gln_synth/guanido_kin_cat_dom"/>
</dbReference>
<evidence type="ECO:0000256" key="11">
    <source>
        <dbReference type="PIRSR" id="PIRSR604809-2"/>
    </source>
</evidence>
<dbReference type="GO" id="GO:0046872">
    <property type="term" value="F:metal ion binding"/>
    <property type="evidence" value="ECO:0007669"/>
    <property type="project" value="UniProtKB-KW"/>
</dbReference>
<dbReference type="GO" id="GO:0004356">
    <property type="term" value="F:glutamine synthetase activity"/>
    <property type="evidence" value="ECO:0007669"/>
    <property type="project" value="UniProtKB-EC"/>
</dbReference>
<dbReference type="GO" id="GO:0005737">
    <property type="term" value="C:cytoplasm"/>
    <property type="evidence" value="ECO:0007669"/>
    <property type="project" value="TreeGrafter"/>
</dbReference>
<protein>
    <recommendedName>
        <fullName evidence="3">Glutamine synthetase</fullName>
        <ecNumber evidence="2">6.3.1.2</ecNumber>
    </recommendedName>
    <alternativeName>
        <fullName evidence="8">Glutamate--ammonia ligase</fullName>
    </alternativeName>
    <alternativeName>
        <fullName evidence="7">Glutamine synthetase I alpha</fullName>
    </alternativeName>
</protein>
<dbReference type="KEGG" id="vgu:HYG85_06750"/>
<evidence type="ECO:0000256" key="3">
    <source>
        <dbReference type="ARBA" id="ARBA00021364"/>
    </source>
</evidence>
<comment type="catalytic activity">
    <reaction evidence="9">
        <text>L-glutamate + NH4(+) + ATP = L-glutamine + ADP + phosphate + H(+)</text>
        <dbReference type="Rhea" id="RHEA:16169"/>
        <dbReference type="ChEBI" id="CHEBI:15378"/>
        <dbReference type="ChEBI" id="CHEBI:28938"/>
        <dbReference type="ChEBI" id="CHEBI:29985"/>
        <dbReference type="ChEBI" id="CHEBI:30616"/>
        <dbReference type="ChEBI" id="CHEBI:43474"/>
        <dbReference type="ChEBI" id="CHEBI:58359"/>
        <dbReference type="ChEBI" id="CHEBI:456216"/>
        <dbReference type="EC" id="6.3.1.2"/>
    </reaction>
</comment>
<feature type="binding site" evidence="10">
    <location>
        <position position="324"/>
    </location>
    <ligand>
        <name>L-glutamate</name>
        <dbReference type="ChEBI" id="CHEBI:29985"/>
    </ligand>
</feature>
<evidence type="ECO:0000256" key="5">
    <source>
        <dbReference type="ARBA" id="ARBA00022741"/>
    </source>
</evidence>
<dbReference type="Proteomes" id="UP000677305">
    <property type="component" value="Chromosome"/>
</dbReference>
<feature type="binding site" evidence="10">
    <location>
        <position position="330"/>
    </location>
    <ligand>
        <name>L-glutamate</name>
        <dbReference type="ChEBI" id="CHEBI:29985"/>
    </ligand>
</feature>
<dbReference type="NCBIfam" id="TIGR00653">
    <property type="entry name" value="GlnA"/>
    <property type="match status" value="1"/>
</dbReference>
<dbReference type="RefSeq" id="WP_212692846.1">
    <property type="nucleotide sequence ID" value="NZ_CP058561.1"/>
</dbReference>
<evidence type="ECO:0000256" key="1">
    <source>
        <dbReference type="ARBA" id="ARBA00009897"/>
    </source>
</evidence>
<dbReference type="Gene3D" id="3.10.20.70">
    <property type="entry name" value="Glutamine synthetase, N-terminal domain"/>
    <property type="match status" value="1"/>
</dbReference>
<dbReference type="SMART" id="SM01230">
    <property type="entry name" value="Gln-synt_C"/>
    <property type="match status" value="1"/>
</dbReference>
<dbReference type="PROSITE" id="PS00180">
    <property type="entry name" value="GLNA_1"/>
    <property type="match status" value="1"/>
</dbReference>
<proteinExistence type="inferred from homology"/>
<dbReference type="AlphaFoldDB" id="A0A8J8SBG0"/>
<evidence type="ECO:0000256" key="13">
    <source>
        <dbReference type="PROSITE-ProRule" id="PRU01330"/>
    </source>
</evidence>
<keyword evidence="4 17" id="KW-0436">Ligase</keyword>
<evidence type="ECO:0000259" key="15">
    <source>
        <dbReference type="PROSITE" id="PS51986"/>
    </source>
</evidence>
<accession>A0A8J8SBG0</accession>
<comment type="cofactor">
    <cofactor evidence="12">
        <name>Mg(2+)</name>
        <dbReference type="ChEBI" id="CHEBI:18420"/>
    </cofactor>
    <text evidence="12">Binds 2 Mg(2+) ions per subunit.</text>
</comment>
<dbReference type="PROSITE" id="PS51986">
    <property type="entry name" value="GS_BETA_GRASP"/>
    <property type="match status" value="1"/>
</dbReference>
<reference evidence="17 18" key="1">
    <citation type="submission" date="2020-07" db="EMBL/GenBank/DDBJ databases">
        <title>Vallitalea guaymasensis genome.</title>
        <authorList>
            <person name="Postec A."/>
        </authorList>
    </citation>
    <scope>NUCLEOTIDE SEQUENCE [LARGE SCALE GENOMIC DNA]</scope>
    <source>
        <strain evidence="17 18">Ra1766G1</strain>
    </source>
</reference>
<evidence type="ECO:0000256" key="14">
    <source>
        <dbReference type="RuleBase" id="RU000384"/>
    </source>
</evidence>
<dbReference type="PANTHER" id="PTHR43407:SF1">
    <property type="entry name" value="LENGSIN"/>
    <property type="match status" value="1"/>
</dbReference>
<evidence type="ECO:0000256" key="12">
    <source>
        <dbReference type="PIRSR" id="PIRSR604809-3"/>
    </source>
</evidence>
<keyword evidence="6 11" id="KW-0067">ATP-binding</keyword>
<evidence type="ECO:0000256" key="6">
    <source>
        <dbReference type="ARBA" id="ARBA00022840"/>
    </source>
</evidence>
<dbReference type="PANTHER" id="PTHR43407">
    <property type="entry name" value="GLUTAMINE SYNTHETASE"/>
    <property type="match status" value="1"/>
</dbReference>
<dbReference type="GO" id="GO:0006542">
    <property type="term" value="P:glutamine biosynthetic process"/>
    <property type="evidence" value="ECO:0007669"/>
    <property type="project" value="InterPro"/>
</dbReference>
<dbReference type="InterPro" id="IPR008146">
    <property type="entry name" value="Gln_synth_cat_dom"/>
</dbReference>
<dbReference type="EMBL" id="CP058561">
    <property type="protein sequence ID" value="QUH28629.1"/>
    <property type="molecule type" value="Genomic_DNA"/>
</dbReference>
<feature type="binding site" evidence="12">
    <location>
        <position position="361"/>
    </location>
    <ligand>
        <name>Mg(2+)</name>
        <dbReference type="ChEBI" id="CHEBI:18420"/>
        <label>1</label>
    </ligand>
</feature>
<dbReference type="GO" id="GO:0005524">
    <property type="term" value="F:ATP binding"/>
    <property type="evidence" value="ECO:0007669"/>
    <property type="project" value="UniProtKB-KW"/>
</dbReference>
<feature type="binding site" evidence="12">
    <location>
        <position position="214"/>
    </location>
    <ligand>
        <name>Mg(2+)</name>
        <dbReference type="ChEBI" id="CHEBI:18420"/>
        <label>1</label>
    </ligand>
</feature>
<feature type="binding site" evidence="12">
    <location>
        <position position="222"/>
    </location>
    <ligand>
        <name>Mg(2+)</name>
        <dbReference type="ChEBI" id="CHEBI:18420"/>
        <label>1</label>
    </ligand>
</feature>
<dbReference type="InterPro" id="IPR004809">
    <property type="entry name" value="Gln_synth_I"/>
</dbReference>
<feature type="binding site" evidence="10">
    <location>
        <position position="363"/>
    </location>
    <ligand>
        <name>L-glutamate</name>
        <dbReference type="ChEBI" id="CHEBI:29985"/>
    </ligand>
</feature>
<evidence type="ECO:0000256" key="7">
    <source>
        <dbReference type="ARBA" id="ARBA00030136"/>
    </source>
</evidence>
<dbReference type="InterPro" id="IPR008147">
    <property type="entry name" value="Gln_synt_N"/>
</dbReference>
<dbReference type="GO" id="GO:0019740">
    <property type="term" value="P:nitrogen utilization"/>
    <property type="evidence" value="ECO:0007669"/>
    <property type="project" value="TreeGrafter"/>
</dbReference>
<feature type="binding site" evidence="12">
    <location>
        <position position="271"/>
    </location>
    <ligand>
        <name>Mg(2+)</name>
        <dbReference type="ChEBI" id="CHEBI:18420"/>
        <label>1</label>
    </ligand>
</feature>
<evidence type="ECO:0000256" key="4">
    <source>
        <dbReference type="ARBA" id="ARBA00022598"/>
    </source>
</evidence>
<dbReference type="EC" id="6.3.1.2" evidence="2"/>
<dbReference type="GO" id="GO:0016020">
    <property type="term" value="C:membrane"/>
    <property type="evidence" value="ECO:0007669"/>
    <property type="project" value="TreeGrafter"/>
</dbReference>
<keyword evidence="18" id="KW-1185">Reference proteome</keyword>
<feature type="binding site" evidence="11">
    <location>
        <position position="342"/>
    </location>
    <ligand>
        <name>ATP</name>
        <dbReference type="ChEBI" id="CHEBI:30616"/>
    </ligand>
</feature>
<evidence type="ECO:0000256" key="10">
    <source>
        <dbReference type="PIRSR" id="PIRSR604809-1"/>
    </source>
</evidence>
<dbReference type="SUPFAM" id="SSF55931">
    <property type="entry name" value="Glutamine synthetase/guanido kinase"/>
    <property type="match status" value="1"/>
</dbReference>
<dbReference type="SUPFAM" id="SSF54368">
    <property type="entry name" value="Glutamine synthetase, N-terminal domain"/>
    <property type="match status" value="1"/>
</dbReference>
<dbReference type="Gene3D" id="3.30.590.10">
    <property type="entry name" value="Glutamine synthetase/guanido kinase, catalytic domain"/>
    <property type="match status" value="1"/>
</dbReference>
<comment type="similarity">
    <text evidence="1 13 14">Belongs to the glutamine synthetase family.</text>
</comment>
<name>A0A8J8SBG0_9FIRM</name>
<gene>
    <name evidence="17" type="primary">glnA</name>
    <name evidence="17" type="ORF">HYG85_06750</name>
</gene>